<dbReference type="InterPro" id="IPR002347">
    <property type="entry name" value="SDR_fam"/>
</dbReference>
<accession>A0ABS3Z2S3</accession>
<evidence type="ECO:0000256" key="1">
    <source>
        <dbReference type="ARBA" id="ARBA00006484"/>
    </source>
</evidence>
<dbReference type="Gene3D" id="3.40.50.720">
    <property type="entry name" value="NAD(P)-binding Rossmann-like Domain"/>
    <property type="match status" value="1"/>
</dbReference>
<reference evidence="3 4" key="1">
    <citation type="submission" date="2021-03" db="EMBL/GenBank/DDBJ databases">
        <title>Assistant Professor.</title>
        <authorList>
            <person name="Huq M.A."/>
        </authorList>
    </citation>
    <scope>NUCLEOTIDE SEQUENCE [LARGE SCALE GENOMIC DNA]</scope>
    <source>
        <strain evidence="3 4">MAH-29</strain>
    </source>
</reference>
<dbReference type="RefSeq" id="WP_209143078.1">
    <property type="nucleotide sequence ID" value="NZ_JAGHKO010000014.1"/>
</dbReference>
<dbReference type="InterPro" id="IPR036291">
    <property type="entry name" value="NAD(P)-bd_dom_sf"/>
</dbReference>
<evidence type="ECO:0000256" key="2">
    <source>
        <dbReference type="ARBA" id="ARBA00023002"/>
    </source>
</evidence>
<gene>
    <name evidence="3" type="ORF">J7I42_29520</name>
</gene>
<organism evidence="3 4">
    <name type="scientific">Niastella soli</name>
    <dbReference type="NCBI Taxonomy" id="2821487"/>
    <lineage>
        <taxon>Bacteria</taxon>
        <taxon>Pseudomonadati</taxon>
        <taxon>Bacteroidota</taxon>
        <taxon>Chitinophagia</taxon>
        <taxon>Chitinophagales</taxon>
        <taxon>Chitinophagaceae</taxon>
        <taxon>Niastella</taxon>
    </lineage>
</organism>
<dbReference type="PANTHER" id="PTHR24320:SF148">
    <property type="entry name" value="NAD(P)-BINDING ROSSMANN-FOLD SUPERFAMILY PROTEIN"/>
    <property type="match status" value="1"/>
</dbReference>
<comment type="caution">
    <text evidence="3">The sequence shown here is derived from an EMBL/GenBank/DDBJ whole genome shotgun (WGS) entry which is preliminary data.</text>
</comment>
<evidence type="ECO:0000313" key="4">
    <source>
        <dbReference type="Proteomes" id="UP000677244"/>
    </source>
</evidence>
<dbReference type="PANTHER" id="PTHR24320">
    <property type="entry name" value="RETINOL DEHYDROGENASE"/>
    <property type="match status" value="1"/>
</dbReference>
<dbReference type="Proteomes" id="UP000677244">
    <property type="component" value="Unassembled WGS sequence"/>
</dbReference>
<name>A0ABS3Z2S3_9BACT</name>
<evidence type="ECO:0000313" key="3">
    <source>
        <dbReference type="EMBL" id="MBO9204465.1"/>
    </source>
</evidence>
<keyword evidence="4" id="KW-1185">Reference proteome</keyword>
<comment type="similarity">
    <text evidence="1">Belongs to the short-chain dehydrogenases/reductases (SDR) family.</text>
</comment>
<dbReference type="PRINTS" id="PR00081">
    <property type="entry name" value="GDHRDH"/>
</dbReference>
<keyword evidence="2" id="KW-0560">Oxidoreductase</keyword>
<proteinExistence type="inferred from homology"/>
<sequence>MEGIQQLQQPIHAGFTAASTTTDVIAGIDLSGKTAIVTGGYAGIGLETVKTFVKAGARVVVPARDMAKAQANLQGIERVTIEPMDLIDPASITEFASKFLASNNALHILVNNAGIMWVPLHRDLHGNESQLATNHLGHFLLTAQLWPALANAKGARVINVSSRGHFASPIHFEDPNYEHRAYDPQTAYGQSKTANILFTVELDRRGQLHGVRSFSLHPGAIVDTDLKRVLSRERLIELGVYDKDGNPVYDATKGLKTIPQGASTIVWCATSQALNDKGGVYCEDNDIAILSQSDDDVANSVNRTMRNEKGVMPYAINAENAKKLWTLSEQLTNISFKI</sequence>
<dbReference type="Pfam" id="PF00106">
    <property type="entry name" value="adh_short"/>
    <property type="match status" value="1"/>
</dbReference>
<protein>
    <submittedName>
        <fullName evidence="3">SDR family NAD(P)-dependent oxidoreductase</fullName>
    </submittedName>
</protein>
<dbReference type="EMBL" id="JAGHKO010000014">
    <property type="protein sequence ID" value="MBO9204465.1"/>
    <property type="molecule type" value="Genomic_DNA"/>
</dbReference>
<dbReference type="SUPFAM" id="SSF51735">
    <property type="entry name" value="NAD(P)-binding Rossmann-fold domains"/>
    <property type="match status" value="1"/>
</dbReference>